<evidence type="ECO:0000256" key="5">
    <source>
        <dbReference type="ARBA" id="ARBA00023242"/>
    </source>
</evidence>
<comment type="subunit">
    <text evidence="6">Component of the Mediator complex.</text>
</comment>
<comment type="caution">
    <text evidence="8">The sequence shown here is derived from an EMBL/GenBank/DDBJ whole genome shotgun (WGS) entry which is preliminary data.</text>
</comment>
<keyword evidence="9" id="KW-1185">Reference proteome</keyword>
<keyword evidence="6" id="KW-0010">Activator</keyword>
<keyword evidence="4 6" id="KW-0804">Transcription</keyword>
<keyword evidence="5 6" id="KW-0539">Nucleus</keyword>
<evidence type="ECO:0000313" key="9">
    <source>
        <dbReference type="Proteomes" id="UP001314263"/>
    </source>
</evidence>
<protein>
    <recommendedName>
        <fullName evidence="6">Mediator of RNA polymerase II transcription subunit 6</fullName>
    </recommendedName>
    <alternativeName>
        <fullName evidence="6">Mediator complex subunit 6</fullName>
    </alternativeName>
</protein>
<comment type="subcellular location">
    <subcellularLocation>
        <location evidence="1 6">Nucleus</location>
    </subcellularLocation>
</comment>
<evidence type="ECO:0000256" key="1">
    <source>
        <dbReference type="ARBA" id="ARBA00004123"/>
    </source>
</evidence>
<comment type="similarity">
    <text evidence="2 6">Belongs to the Mediator complex subunit 6 family.</text>
</comment>
<dbReference type="GO" id="GO:0016592">
    <property type="term" value="C:mediator complex"/>
    <property type="evidence" value="ECO:0007669"/>
    <property type="project" value="InterPro"/>
</dbReference>
<dbReference type="GO" id="GO:0006357">
    <property type="term" value="P:regulation of transcription by RNA polymerase II"/>
    <property type="evidence" value="ECO:0007669"/>
    <property type="project" value="InterPro"/>
</dbReference>
<dbReference type="AlphaFoldDB" id="A0AAV1I7J9"/>
<dbReference type="EMBL" id="CAUYUE010000007">
    <property type="protein sequence ID" value="CAK0782751.1"/>
    <property type="molecule type" value="Genomic_DNA"/>
</dbReference>
<dbReference type="InterPro" id="IPR007018">
    <property type="entry name" value="Mediator_Med6"/>
</dbReference>
<dbReference type="GO" id="GO:0003712">
    <property type="term" value="F:transcription coregulator activity"/>
    <property type="evidence" value="ECO:0007669"/>
    <property type="project" value="InterPro"/>
</dbReference>
<accession>A0AAV1I7J9</accession>
<dbReference type="PANTHER" id="PTHR13104">
    <property type="entry name" value="MED-6-RELATED"/>
    <property type="match status" value="1"/>
</dbReference>
<name>A0AAV1I7J9_9CHLO</name>
<evidence type="ECO:0000313" key="8">
    <source>
        <dbReference type="EMBL" id="CAK0782751.1"/>
    </source>
</evidence>
<organism evidence="8 9">
    <name type="scientific">Coccomyxa viridis</name>
    <dbReference type="NCBI Taxonomy" id="1274662"/>
    <lineage>
        <taxon>Eukaryota</taxon>
        <taxon>Viridiplantae</taxon>
        <taxon>Chlorophyta</taxon>
        <taxon>core chlorophytes</taxon>
        <taxon>Trebouxiophyceae</taxon>
        <taxon>Trebouxiophyceae incertae sedis</taxon>
        <taxon>Coccomyxaceae</taxon>
        <taxon>Coccomyxa</taxon>
    </lineage>
</organism>
<dbReference type="Pfam" id="PF04934">
    <property type="entry name" value="Med6"/>
    <property type="match status" value="1"/>
</dbReference>
<evidence type="ECO:0000256" key="7">
    <source>
        <dbReference type="SAM" id="MobiDB-lite"/>
    </source>
</evidence>
<evidence type="ECO:0000256" key="3">
    <source>
        <dbReference type="ARBA" id="ARBA00023015"/>
    </source>
</evidence>
<dbReference type="Proteomes" id="UP001314263">
    <property type="component" value="Unassembled WGS sequence"/>
</dbReference>
<evidence type="ECO:0000256" key="6">
    <source>
        <dbReference type="RuleBase" id="RU364143"/>
    </source>
</evidence>
<evidence type="ECO:0000256" key="4">
    <source>
        <dbReference type="ARBA" id="ARBA00023163"/>
    </source>
</evidence>
<proteinExistence type="inferred from homology"/>
<feature type="region of interest" description="Disordered" evidence="7">
    <location>
        <begin position="210"/>
        <end position="238"/>
    </location>
</feature>
<dbReference type="Gene3D" id="3.10.450.580">
    <property type="entry name" value="Mediator complex, subunit Med6"/>
    <property type="match status" value="1"/>
</dbReference>
<evidence type="ECO:0000256" key="2">
    <source>
        <dbReference type="ARBA" id="ARBA00007526"/>
    </source>
</evidence>
<dbReference type="InterPro" id="IPR038566">
    <property type="entry name" value="Mediator_Med6_sf"/>
</dbReference>
<sequence length="238" mass="26831">MLILWRSKGACLNHLVGSIFHPDNSQDLSHFMNNWSTWRDDQWLGFYPLNQFTVLDYFSLSPFYDRSCNNEVAKARNVPISTLPPGVEYELKDAQEPHLFILCKQRRSTPSSVSGLRYYYILDGSVYQAPSLHVALTSRLSKSLFNVRSAFKLMQHDLDPLLQGTLQAPEPSQAVQPKAASEQAAISRDQMRTADRIIVSVLQKYPLQGLGESGAGQDQLQATKQDPEPPPVKQEDPL</sequence>
<gene>
    <name evidence="6" type="primary">MED6</name>
    <name evidence="8" type="ORF">CVIRNUC_005946</name>
</gene>
<reference evidence="8 9" key="1">
    <citation type="submission" date="2023-10" db="EMBL/GenBank/DDBJ databases">
        <authorList>
            <person name="Maclean D."/>
            <person name="Macfadyen A."/>
        </authorList>
    </citation>
    <scope>NUCLEOTIDE SEQUENCE [LARGE SCALE GENOMIC DNA]</scope>
</reference>
<comment type="function">
    <text evidence="6">Component of the Mediator complex, a coactivator involved in the regulated transcription of nearly all RNA polymerase II-dependent genes. Mediator functions as a bridge to convey information from gene-specific regulatory proteins to the basal RNA polymerase II transcription machinery. Mediator is recruited to promoters by direct interactions with regulatory proteins and serves as a scaffold for the assembly of a functional preinitiation complex with RNA polymerase II and the general transcription factors.</text>
</comment>
<keyword evidence="3 6" id="KW-0805">Transcription regulation</keyword>